<reference evidence="2 3" key="2">
    <citation type="journal article" date="2009" name="PLoS ONE">
        <title>The photosynthetic apparatus and its regulation in the aerobic gammaproteobacterium Congregibacter litoralis gen. nov., sp. nov.</title>
        <authorList>
            <person name="Spring S."/>
            <person name="Lunsdorf H."/>
            <person name="Fuchs B.M."/>
            <person name="Tindall B.J."/>
        </authorList>
    </citation>
    <scope>NUCLEOTIDE SEQUENCE [LARGE SCALE GENOMIC DNA]</scope>
    <source>
        <strain evidence="2">KT71</strain>
    </source>
</reference>
<feature type="domain" description="Potassium channel" evidence="1">
    <location>
        <begin position="81"/>
        <end position="127"/>
    </location>
</feature>
<dbReference type="eggNOG" id="ENOG5032ZVN">
    <property type="taxonomic scope" value="Bacteria"/>
</dbReference>
<keyword evidence="3" id="KW-1185">Reference proteome</keyword>
<dbReference type="InterPro" id="IPR013099">
    <property type="entry name" value="K_chnl_dom"/>
</dbReference>
<comment type="caution">
    <text evidence="2">The sequence shown here is derived from an EMBL/GenBank/DDBJ whole genome shotgun (WGS) entry which is preliminary data.</text>
</comment>
<organism evidence="2 3">
    <name type="scientific">Congregibacter litoralis KT71</name>
    <dbReference type="NCBI Taxonomy" id="314285"/>
    <lineage>
        <taxon>Bacteria</taxon>
        <taxon>Pseudomonadati</taxon>
        <taxon>Pseudomonadota</taxon>
        <taxon>Gammaproteobacteria</taxon>
        <taxon>Cellvibrionales</taxon>
        <taxon>Halieaceae</taxon>
        <taxon>Congregibacter</taxon>
    </lineage>
</organism>
<evidence type="ECO:0000259" key="1">
    <source>
        <dbReference type="Pfam" id="PF07885"/>
    </source>
</evidence>
<dbReference type="AlphaFoldDB" id="A4AEA5"/>
<dbReference type="OrthoDB" id="9813518at2"/>
<name>A4AEA5_9GAMM</name>
<proteinExistence type="predicted"/>
<dbReference type="SUPFAM" id="SSF81324">
    <property type="entry name" value="Voltage-gated potassium channels"/>
    <property type="match status" value="1"/>
</dbReference>
<dbReference type="RefSeq" id="WP_023659676.1">
    <property type="nucleotide sequence ID" value="NZ_CM002299.1"/>
</dbReference>
<dbReference type="HOGENOM" id="CLU_116321_0_0_6"/>
<accession>A4AEA5</accession>
<reference evidence="2 3" key="1">
    <citation type="journal article" date="2007" name="Proc. Natl. Acad. Sci. U.S.A.">
        <title>Characterization of a marine gammaproteobacterium capable of aerobic anoxygenic photosynthesis.</title>
        <authorList>
            <person name="Fuchs B.M."/>
            <person name="Spring S."/>
            <person name="Teeling H."/>
            <person name="Quast C."/>
            <person name="Wulf J."/>
            <person name="Schattenhofer M."/>
            <person name="Yan S."/>
            <person name="Ferriera S."/>
            <person name="Johnson J."/>
            <person name="Glockner F.O."/>
            <person name="Amann R."/>
        </authorList>
    </citation>
    <scope>NUCLEOTIDE SEQUENCE [LARGE SCALE GENOMIC DNA]</scope>
    <source>
        <strain evidence="2">KT71</strain>
    </source>
</reference>
<protein>
    <submittedName>
        <fullName evidence="2">Ion channel</fullName>
    </submittedName>
</protein>
<sequence>MSSMVLIGLVLMLASGAVHYVAMTVLHARISGISVNRAAKTQLALLGLSAAHLFEAGIYAAGFQLGETLGLGGFSGADASDGMGVYYFSLVNYTSLGLGDIYPTGHLRFLAGLESLNGLLLISCSAAMLYLHATERSMPDARESR</sequence>
<dbReference type="Proteomes" id="UP000019205">
    <property type="component" value="Chromosome"/>
</dbReference>
<dbReference type="STRING" id="314285.KT71_13704"/>
<dbReference type="Pfam" id="PF07885">
    <property type="entry name" value="Ion_trans_2"/>
    <property type="match status" value="1"/>
</dbReference>
<evidence type="ECO:0000313" key="3">
    <source>
        <dbReference type="Proteomes" id="UP000019205"/>
    </source>
</evidence>
<gene>
    <name evidence="2" type="ORF">KT71_13704</name>
</gene>
<evidence type="ECO:0000313" key="2">
    <source>
        <dbReference type="EMBL" id="EAQ95659.2"/>
    </source>
</evidence>
<dbReference type="Gene3D" id="1.10.287.70">
    <property type="match status" value="1"/>
</dbReference>
<dbReference type="EMBL" id="AAOA02000001">
    <property type="protein sequence ID" value="EAQ95659.2"/>
    <property type="molecule type" value="Genomic_DNA"/>
</dbReference>